<dbReference type="InterPro" id="IPR006367">
    <property type="entry name" value="Sirohaem_synthase_N"/>
</dbReference>
<dbReference type="InterPro" id="IPR028161">
    <property type="entry name" value="Met8-like"/>
</dbReference>
<name>A0A2N0UL66_9FIRM</name>
<keyword evidence="5" id="KW-0627">Porphyrin biosynthesis</keyword>
<dbReference type="SUPFAM" id="SSF51735">
    <property type="entry name" value="NAD(P)-binding Rossmann-fold domains"/>
    <property type="match status" value="1"/>
</dbReference>
<comment type="caution">
    <text evidence="7">The sequence shown here is derived from an EMBL/GenBank/DDBJ whole genome shotgun (WGS) entry which is preliminary data.</text>
</comment>
<dbReference type="GO" id="GO:0004325">
    <property type="term" value="F:ferrochelatase activity"/>
    <property type="evidence" value="ECO:0007669"/>
    <property type="project" value="InterPro"/>
</dbReference>
<protein>
    <recommendedName>
        <fullName evidence="2">precorrin-2 dehydrogenase</fullName>
        <ecNumber evidence="2">1.3.1.76</ecNumber>
    </recommendedName>
</protein>
<evidence type="ECO:0000256" key="2">
    <source>
        <dbReference type="ARBA" id="ARBA00012400"/>
    </source>
</evidence>
<organism evidence="7 8">
    <name type="scientific">Ruminococcus bromii</name>
    <dbReference type="NCBI Taxonomy" id="40518"/>
    <lineage>
        <taxon>Bacteria</taxon>
        <taxon>Bacillati</taxon>
        <taxon>Bacillota</taxon>
        <taxon>Clostridia</taxon>
        <taxon>Eubacteriales</taxon>
        <taxon>Oscillospiraceae</taxon>
        <taxon>Ruminococcus</taxon>
    </lineage>
</organism>
<dbReference type="SUPFAM" id="SSF75615">
    <property type="entry name" value="Siroheme synthase middle domains-like"/>
    <property type="match status" value="1"/>
</dbReference>
<dbReference type="AlphaFoldDB" id="A0A2N0UL66"/>
<dbReference type="RefSeq" id="WP_101029437.1">
    <property type="nucleotide sequence ID" value="NZ_CABMMZ010000069.1"/>
</dbReference>
<dbReference type="NCBIfam" id="TIGR01470">
    <property type="entry name" value="cysG_Nterm"/>
    <property type="match status" value="1"/>
</dbReference>
<dbReference type="Gene3D" id="3.40.50.720">
    <property type="entry name" value="NAD(P)-binding Rossmann-like Domain"/>
    <property type="match status" value="1"/>
</dbReference>
<evidence type="ECO:0000256" key="6">
    <source>
        <dbReference type="ARBA" id="ARBA00047561"/>
    </source>
</evidence>
<evidence type="ECO:0000256" key="3">
    <source>
        <dbReference type="ARBA" id="ARBA00023002"/>
    </source>
</evidence>
<dbReference type="GO" id="GO:0019354">
    <property type="term" value="P:siroheme biosynthetic process"/>
    <property type="evidence" value="ECO:0007669"/>
    <property type="project" value="UniProtKB-UniPathway"/>
</dbReference>
<proteinExistence type="predicted"/>
<dbReference type="PANTHER" id="PTHR35330">
    <property type="entry name" value="SIROHEME BIOSYNTHESIS PROTEIN MET8"/>
    <property type="match status" value="1"/>
</dbReference>
<gene>
    <name evidence="7" type="primary">cysG</name>
    <name evidence="7" type="ORF">RBATCC27255_01486</name>
</gene>
<evidence type="ECO:0000256" key="5">
    <source>
        <dbReference type="ARBA" id="ARBA00023244"/>
    </source>
</evidence>
<evidence type="ECO:0000256" key="1">
    <source>
        <dbReference type="ARBA" id="ARBA00005010"/>
    </source>
</evidence>
<dbReference type="Pfam" id="PF13241">
    <property type="entry name" value="NAD_binding_7"/>
    <property type="match status" value="1"/>
</dbReference>
<dbReference type="InterPro" id="IPR036291">
    <property type="entry name" value="NAD(P)-bd_dom_sf"/>
</dbReference>
<dbReference type="Proteomes" id="UP000233425">
    <property type="component" value="Unassembled WGS sequence"/>
</dbReference>
<comment type="catalytic activity">
    <reaction evidence="6">
        <text>precorrin-2 + NAD(+) = sirohydrochlorin + NADH + 2 H(+)</text>
        <dbReference type="Rhea" id="RHEA:15613"/>
        <dbReference type="ChEBI" id="CHEBI:15378"/>
        <dbReference type="ChEBI" id="CHEBI:57540"/>
        <dbReference type="ChEBI" id="CHEBI:57945"/>
        <dbReference type="ChEBI" id="CHEBI:58351"/>
        <dbReference type="ChEBI" id="CHEBI:58827"/>
        <dbReference type="EC" id="1.3.1.76"/>
    </reaction>
</comment>
<dbReference type="UniPathway" id="UPA00262">
    <property type="reaction ID" value="UER00222"/>
</dbReference>
<evidence type="ECO:0000256" key="4">
    <source>
        <dbReference type="ARBA" id="ARBA00023027"/>
    </source>
</evidence>
<accession>A0A2N0UL66</accession>
<keyword evidence="8" id="KW-1185">Reference proteome</keyword>
<evidence type="ECO:0000313" key="7">
    <source>
        <dbReference type="EMBL" id="PKD27722.1"/>
    </source>
</evidence>
<keyword evidence="3" id="KW-0560">Oxidoreductase</keyword>
<dbReference type="PANTHER" id="PTHR35330:SF1">
    <property type="entry name" value="SIROHEME BIOSYNTHESIS PROTEIN MET8"/>
    <property type="match status" value="1"/>
</dbReference>
<dbReference type="GO" id="GO:0043115">
    <property type="term" value="F:precorrin-2 dehydrogenase activity"/>
    <property type="evidence" value="ECO:0007669"/>
    <property type="project" value="UniProtKB-EC"/>
</dbReference>
<reference evidence="7" key="1">
    <citation type="journal article" date="2018" name="Environ. Microbiol.">
        <title>Sporulation capability and amylosome conservation among diverse human colonic and rumen isolates of the keystone starch-degrader Ruminococcus bromii.</title>
        <authorList>
            <person name="Mukhopadhya I."/>
            <person name="Morais S."/>
            <person name="Laverde-Gomez J."/>
            <person name="Sheridan P.O."/>
            <person name="Walker A.W."/>
            <person name="Kelly W."/>
            <person name="Klieve A.V."/>
            <person name="Ouwerkerk D."/>
            <person name="Duncan S.H."/>
            <person name="Louis P."/>
            <person name="Koropatkin N."/>
            <person name="Cockburn D."/>
            <person name="Kibler R."/>
            <person name="Cooper P.J."/>
            <person name="Sandoval C."/>
            <person name="Crost E."/>
            <person name="Juge N."/>
            <person name="Bayer E.A."/>
            <person name="Flint H.J."/>
        </authorList>
    </citation>
    <scope>NUCLEOTIDE SEQUENCE [LARGE SCALE GENOMIC DNA]</scope>
    <source>
        <strain evidence="7">ATCC 27255</strain>
    </source>
</reference>
<comment type="pathway">
    <text evidence="1">Porphyrin-containing compound metabolism; siroheme biosynthesis; sirohydrochlorin from precorrin-2: step 1/1.</text>
</comment>
<dbReference type="EMBL" id="NNSR01000069">
    <property type="protein sequence ID" value="PKD27722.1"/>
    <property type="molecule type" value="Genomic_DNA"/>
</dbReference>
<sequence>MAYFPFYIDIENKKILVVGGGTVALRKIEKLMPFSPDITVVAPKICDEIKALNVKIIDRRFCDSDLDGVFCVISATDDETLNGKIFQLCNEKNILVNTVDDKEKCGFIFPAIASKNGITAGITTSGKSPIYAKYLKELFVGILESMNENTTEVLWKYRPIIKEKVEKEDDRRKIFEQLLSLCLSGLEPDEKTVENLIEEYEQ</sequence>
<keyword evidence="4" id="KW-0520">NAD</keyword>
<evidence type="ECO:0000313" key="8">
    <source>
        <dbReference type="Proteomes" id="UP000233425"/>
    </source>
</evidence>
<dbReference type="EC" id="1.3.1.76" evidence="2"/>